<dbReference type="OrthoDB" id="361362at2759"/>
<dbReference type="InterPro" id="IPR011989">
    <property type="entry name" value="ARM-like"/>
</dbReference>
<sequence length="748" mass="81530">MPKNTKKKKDKAADFSKAKLKLGKGKQTPTNAVDTSFKARSIALPSQTIAHNVERGVPTTKRKLTLDDLVSHLKHYSAGVRKDAIIGLRELFENHPDVIVSSLSTTLSSCARIIGDEDASVRKMLLSFLGWLLPRVPHDVLVPHTSILLLFTTSAQTHIFPEIRIDATRFLDLFLEIFPEVVVEGWVDGHAGHGRRVLEGYLGVLSAGTAYGEGGDTGPVQATSTASVVLSPASKLVILSSLANFLSRAMSSKDPMRFATNAEDVSAQLRPTSTWYMTSAFASVSAFEAFDASIQPRAFLGATASRKWREEADDMYGEDFPGHFAFAANVHEESWSLSSLSHLEAVLVSAQSDDAGTSSGLKAESAYVSHLARTLLPTLVATFLDCAPTVFAPGTPPSETELQTVLAVARLARCLYGEMTLDNNDKSRSTPYDDLSSLLGHMAPYFPFTVHLSPTARRDLKNEQALQDINLIFCELTSMLMLKTSKEAQGASGTRHSAKDATHSKQASRVLESLSQRVSDYTVQLLRGESPGRPDGQSLGPKPITPATYMSLLPTIWALVNSPGGDFAEHVAEACIAHGTRAGSMSAVKRHTIDFIGRLILLETASEYRGFFHPMRHHTLVQNLREWLLHLPKTLWELGSSNTSASETILRTVLRLHQQRAQLADSEVMSQIRARLVPYFRISHPARGEIAGPFTKLPSSPIRTLVLDVAASLGASGEEDALDGAVLGVVDEQEQQYWVSVRRALQSS</sequence>
<keyword evidence="4 5" id="KW-0539">Nucleus</keyword>
<keyword evidence="5" id="KW-0698">rRNA processing</keyword>
<gene>
    <name evidence="8" type="ORF">PsYK624_036810</name>
</gene>
<evidence type="ECO:0000256" key="5">
    <source>
        <dbReference type="RuleBase" id="RU368021"/>
    </source>
</evidence>
<dbReference type="InterPro" id="IPR024679">
    <property type="entry name" value="Ipi1_N"/>
</dbReference>
<feature type="region of interest" description="Disordered" evidence="6">
    <location>
        <begin position="1"/>
        <end position="30"/>
    </location>
</feature>
<dbReference type="GO" id="GO:0005634">
    <property type="term" value="C:nucleus"/>
    <property type="evidence" value="ECO:0007669"/>
    <property type="project" value="UniProtKB-SubCell"/>
</dbReference>
<evidence type="ECO:0000256" key="6">
    <source>
        <dbReference type="SAM" id="MobiDB-lite"/>
    </source>
</evidence>
<evidence type="ECO:0000259" key="7">
    <source>
        <dbReference type="Pfam" id="PF12333"/>
    </source>
</evidence>
<evidence type="ECO:0000256" key="2">
    <source>
        <dbReference type="ARBA" id="ARBA00004123"/>
    </source>
</evidence>
<dbReference type="InterPro" id="IPR016024">
    <property type="entry name" value="ARM-type_fold"/>
</dbReference>
<comment type="subcellular location">
    <subcellularLocation>
        <location evidence="2 5">Nucleus</location>
    </subcellularLocation>
</comment>
<dbReference type="Pfam" id="PF12333">
    <property type="entry name" value="Ipi1_N"/>
    <property type="match status" value="1"/>
</dbReference>
<dbReference type="PANTHER" id="PTHR16056">
    <property type="entry name" value="REGULATOR OF MICROTUBULE DYNAMICS PROTEIN"/>
    <property type="match status" value="1"/>
</dbReference>
<dbReference type="Gene3D" id="1.25.10.10">
    <property type="entry name" value="Leucine-rich Repeat Variant"/>
    <property type="match status" value="1"/>
</dbReference>
<accession>A0A9P3LB40</accession>
<comment type="caution">
    <text evidence="8">The sequence shown here is derived from an EMBL/GenBank/DDBJ whole genome shotgun (WGS) entry which is preliminary data.</text>
</comment>
<dbReference type="GO" id="GO:0006364">
    <property type="term" value="P:rRNA processing"/>
    <property type="evidence" value="ECO:0007669"/>
    <property type="project" value="UniProtKB-UniRule"/>
</dbReference>
<dbReference type="SUPFAM" id="SSF48371">
    <property type="entry name" value="ARM repeat"/>
    <property type="match status" value="1"/>
</dbReference>
<dbReference type="Proteomes" id="UP000703269">
    <property type="component" value="Unassembled WGS sequence"/>
</dbReference>
<evidence type="ECO:0000313" key="8">
    <source>
        <dbReference type="EMBL" id="GJE87598.1"/>
    </source>
</evidence>
<dbReference type="PANTHER" id="PTHR16056:SF2">
    <property type="entry name" value="TESTIS-EXPRESSED PROTEIN 10"/>
    <property type="match status" value="1"/>
</dbReference>
<keyword evidence="9" id="KW-1185">Reference proteome</keyword>
<dbReference type="GO" id="GO:0120330">
    <property type="term" value="C:rixosome complex"/>
    <property type="evidence" value="ECO:0007669"/>
    <property type="project" value="UniProtKB-UniRule"/>
</dbReference>
<dbReference type="EMBL" id="BPQB01000007">
    <property type="protein sequence ID" value="GJE87598.1"/>
    <property type="molecule type" value="Genomic_DNA"/>
</dbReference>
<comment type="similarity">
    <text evidence="3 5">Belongs to the IPI1/TEX10 family.</text>
</comment>
<evidence type="ECO:0000256" key="4">
    <source>
        <dbReference type="ARBA" id="ARBA00023242"/>
    </source>
</evidence>
<proteinExistence type="inferred from homology"/>
<protein>
    <recommendedName>
        <fullName evidence="5">Pre-rRNA-processing protein</fullName>
    </recommendedName>
</protein>
<keyword evidence="5" id="KW-0690">Ribosome biogenesis</keyword>
<organism evidence="8 9">
    <name type="scientific">Phanerochaete sordida</name>
    <dbReference type="NCBI Taxonomy" id="48140"/>
    <lineage>
        <taxon>Eukaryota</taxon>
        <taxon>Fungi</taxon>
        <taxon>Dikarya</taxon>
        <taxon>Basidiomycota</taxon>
        <taxon>Agaricomycotina</taxon>
        <taxon>Agaricomycetes</taxon>
        <taxon>Polyporales</taxon>
        <taxon>Phanerochaetaceae</taxon>
        <taxon>Phanerochaete</taxon>
    </lineage>
</organism>
<feature type="domain" description="Pre-rRNA-processing protein Ipi1 N-terminal" evidence="7">
    <location>
        <begin position="140"/>
        <end position="246"/>
    </location>
</feature>
<evidence type="ECO:0000256" key="3">
    <source>
        <dbReference type="ARBA" id="ARBA00006427"/>
    </source>
</evidence>
<feature type="region of interest" description="Disordered" evidence="6">
    <location>
        <begin position="487"/>
        <end position="509"/>
    </location>
</feature>
<dbReference type="AlphaFoldDB" id="A0A9P3LB40"/>
<comment type="function">
    <text evidence="1 5">Component of the RIX1 complex required for processing of ITS2 sequences from 35S pre-rRNA.</text>
</comment>
<comment type="subunit">
    <text evidence="5">Component of the RIX1 complex.</text>
</comment>
<evidence type="ECO:0000256" key="1">
    <source>
        <dbReference type="ARBA" id="ARBA00002355"/>
    </source>
</evidence>
<feature type="compositionally biased region" description="Basic residues" evidence="6">
    <location>
        <begin position="1"/>
        <end position="10"/>
    </location>
</feature>
<name>A0A9P3LB40_9APHY</name>
<reference evidence="8 9" key="1">
    <citation type="submission" date="2021-08" db="EMBL/GenBank/DDBJ databases">
        <title>Draft Genome Sequence of Phanerochaete sordida strain YK-624.</title>
        <authorList>
            <person name="Mori T."/>
            <person name="Dohra H."/>
            <person name="Suzuki T."/>
            <person name="Kawagishi H."/>
            <person name="Hirai H."/>
        </authorList>
    </citation>
    <scope>NUCLEOTIDE SEQUENCE [LARGE SCALE GENOMIC DNA]</scope>
    <source>
        <strain evidence="8 9">YK-624</strain>
    </source>
</reference>
<evidence type="ECO:0000313" key="9">
    <source>
        <dbReference type="Proteomes" id="UP000703269"/>
    </source>
</evidence>